<evidence type="ECO:0000256" key="1">
    <source>
        <dbReference type="ARBA" id="ARBA00004651"/>
    </source>
</evidence>
<dbReference type="AlphaFoldDB" id="M5PV54"/>
<feature type="transmembrane region" description="Helical" evidence="7">
    <location>
        <begin position="105"/>
        <end position="138"/>
    </location>
</feature>
<keyword evidence="2 7" id="KW-0813">Transport</keyword>
<proteinExistence type="inferred from homology"/>
<protein>
    <submittedName>
        <fullName evidence="9">ABC-type nitrate/sulfonate/bicarbonate transport system, permease component</fullName>
    </submittedName>
</protein>
<sequence length="262" mass="28274">MNCWPRWPNWHGLAFCLAMGLAWEAVALVGLLPSRLFPPFSLVLIRLMELNIQGTLPSALAVTLGHMAAGFSLAAMLSIPCGIAMGHSRRIEDLLSPTVESLRSLPPGVVVLPAMLFLGIGGLMHIFVVFFACAFPILLNTAGSVRSIPKPFLDTARNLGVGRLRLACEVLAPAALPGLFSGLKTAMPVAFIVAMISEMVGGSEGLGHYLLRSQRNFDIPEMYAGIIEASLAGMVLSKRLGILEMRCLTWYFARNSLLRNIS</sequence>
<dbReference type="GO" id="GO:0005886">
    <property type="term" value="C:plasma membrane"/>
    <property type="evidence" value="ECO:0007669"/>
    <property type="project" value="UniProtKB-SubCell"/>
</dbReference>
<evidence type="ECO:0000256" key="2">
    <source>
        <dbReference type="ARBA" id="ARBA00022448"/>
    </source>
</evidence>
<dbReference type="RefSeq" id="WP_005985225.1">
    <property type="nucleotide sequence ID" value="NZ_AOSV01000012.1"/>
</dbReference>
<keyword evidence="3" id="KW-1003">Cell membrane</keyword>
<evidence type="ECO:0000256" key="3">
    <source>
        <dbReference type="ARBA" id="ARBA00022475"/>
    </source>
</evidence>
<evidence type="ECO:0000313" key="10">
    <source>
        <dbReference type="Proteomes" id="UP000011922"/>
    </source>
</evidence>
<name>M5PV54_DESAF</name>
<dbReference type="SUPFAM" id="SSF161098">
    <property type="entry name" value="MetI-like"/>
    <property type="match status" value="1"/>
</dbReference>
<comment type="similarity">
    <text evidence="7">Belongs to the binding-protein-dependent transport system permease family.</text>
</comment>
<dbReference type="PATRIC" id="fig|1262666.3.peg.1288"/>
<gene>
    <name evidence="9" type="ORF">PCS_01268</name>
</gene>
<dbReference type="InterPro" id="IPR000515">
    <property type="entry name" value="MetI-like"/>
</dbReference>
<dbReference type="InterPro" id="IPR035906">
    <property type="entry name" value="MetI-like_sf"/>
</dbReference>
<keyword evidence="5 7" id="KW-1133">Transmembrane helix</keyword>
<feature type="domain" description="ABC transmembrane type-1" evidence="8">
    <location>
        <begin position="60"/>
        <end position="244"/>
    </location>
</feature>
<dbReference type="EMBL" id="AOSV01000012">
    <property type="protein sequence ID" value="EMG37875.1"/>
    <property type="molecule type" value="Genomic_DNA"/>
</dbReference>
<feature type="transmembrane region" description="Helical" evidence="7">
    <location>
        <begin position="58"/>
        <end position="85"/>
    </location>
</feature>
<keyword evidence="6 7" id="KW-0472">Membrane</keyword>
<dbReference type="PANTHER" id="PTHR30151">
    <property type="entry name" value="ALKANE SULFONATE ABC TRANSPORTER-RELATED, MEMBRANE SUBUNIT"/>
    <property type="match status" value="1"/>
</dbReference>
<feature type="transmembrane region" description="Helical" evidence="7">
    <location>
        <begin position="12"/>
        <end position="37"/>
    </location>
</feature>
<comment type="subcellular location">
    <subcellularLocation>
        <location evidence="1 7">Cell membrane</location>
        <topology evidence="1 7">Multi-pass membrane protein</topology>
    </subcellularLocation>
</comment>
<dbReference type="CDD" id="cd06261">
    <property type="entry name" value="TM_PBP2"/>
    <property type="match status" value="1"/>
</dbReference>
<evidence type="ECO:0000259" key="8">
    <source>
        <dbReference type="PROSITE" id="PS50928"/>
    </source>
</evidence>
<accession>M5PV54</accession>
<comment type="caution">
    <text evidence="9">The sequence shown here is derived from an EMBL/GenBank/DDBJ whole genome shotgun (WGS) entry which is preliminary data.</text>
</comment>
<evidence type="ECO:0000256" key="7">
    <source>
        <dbReference type="RuleBase" id="RU363032"/>
    </source>
</evidence>
<dbReference type="PROSITE" id="PS50928">
    <property type="entry name" value="ABC_TM1"/>
    <property type="match status" value="1"/>
</dbReference>
<dbReference type="Proteomes" id="UP000011922">
    <property type="component" value="Unassembled WGS sequence"/>
</dbReference>
<dbReference type="PANTHER" id="PTHR30151:SF0">
    <property type="entry name" value="ABC TRANSPORTER PERMEASE PROTEIN MJ0413-RELATED"/>
    <property type="match status" value="1"/>
</dbReference>
<reference evidence="9 10" key="1">
    <citation type="journal article" date="2013" name="Genome Announc.">
        <title>Draft Genome Sequence for Desulfovibrio africanus Strain PCS.</title>
        <authorList>
            <person name="Brown S.D."/>
            <person name="Utturkar S.M."/>
            <person name="Arkin A.P."/>
            <person name="Deutschbauer A.M."/>
            <person name="Elias D.A."/>
            <person name="Hazen T.C."/>
            <person name="Chakraborty R."/>
        </authorList>
    </citation>
    <scope>NUCLEOTIDE SEQUENCE [LARGE SCALE GENOMIC DNA]</scope>
    <source>
        <strain evidence="9 10">PCS</strain>
    </source>
</reference>
<evidence type="ECO:0000313" key="9">
    <source>
        <dbReference type="EMBL" id="EMG37875.1"/>
    </source>
</evidence>
<keyword evidence="4 7" id="KW-0812">Transmembrane</keyword>
<dbReference type="OrthoDB" id="5449677at2"/>
<dbReference type="GO" id="GO:0055085">
    <property type="term" value="P:transmembrane transport"/>
    <property type="evidence" value="ECO:0007669"/>
    <property type="project" value="InterPro"/>
</dbReference>
<organism evidence="9 10">
    <name type="scientific">Desulfocurvibacter africanus PCS</name>
    <dbReference type="NCBI Taxonomy" id="1262666"/>
    <lineage>
        <taxon>Bacteria</taxon>
        <taxon>Pseudomonadati</taxon>
        <taxon>Thermodesulfobacteriota</taxon>
        <taxon>Desulfovibrionia</taxon>
        <taxon>Desulfovibrionales</taxon>
        <taxon>Desulfovibrionaceae</taxon>
        <taxon>Desulfocurvibacter</taxon>
    </lineage>
</organism>
<dbReference type="Gene3D" id="1.10.3720.10">
    <property type="entry name" value="MetI-like"/>
    <property type="match status" value="1"/>
</dbReference>
<dbReference type="Pfam" id="PF00528">
    <property type="entry name" value="BPD_transp_1"/>
    <property type="match status" value="1"/>
</dbReference>
<evidence type="ECO:0000256" key="5">
    <source>
        <dbReference type="ARBA" id="ARBA00022989"/>
    </source>
</evidence>
<evidence type="ECO:0000256" key="6">
    <source>
        <dbReference type="ARBA" id="ARBA00023136"/>
    </source>
</evidence>
<evidence type="ECO:0000256" key="4">
    <source>
        <dbReference type="ARBA" id="ARBA00022692"/>
    </source>
</evidence>